<evidence type="ECO:0000256" key="1">
    <source>
        <dbReference type="SAM" id="Phobius"/>
    </source>
</evidence>
<name>A0A316YAM9_9BASI</name>
<gene>
    <name evidence="2" type="ORF">FA10DRAFT_270047</name>
</gene>
<sequence length="63" mass="7478">MEPWLHAMILSFSTILMLAKIASSFFRQNSHSYCLEGHVLVPNADRKAIDRWCHHLRQYVYLM</sequence>
<evidence type="ECO:0000313" key="3">
    <source>
        <dbReference type="Proteomes" id="UP000245768"/>
    </source>
</evidence>
<dbReference type="RefSeq" id="XP_025373875.1">
    <property type="nucleotide sequence ID" value="XM_025522979.1"/>
</dbReference>
<keyword evidence="1" id="KW-0472">Membrane</keyword>
<keyword evidence="1" id="KW-0812">Transmembrane</keyword>
<dbReference type="GeneID" id="37044895"/>
<evidence type="ECO:0000313" key="2">
    <source>
        <dbReference type="EMBL" id="PWN86677.1"/>
    </source>
</evidence>
<keyword evidence="3" id="KW-1185">Reference proteome</keyword>
<keyword evidence="1" id="KW-1133">Transmembrane helix</keyword>
<dbReference type="Proteomes" id="UP000245768">
    <property type="component" value="Unassembled WGS sequence"/>
</dbReference>
<dbReference type="EMBL" id="KZ819643">
    <property type="protein sequence ID" value="PWN86677.1"/>
    <property type="molecule type" value="Genomic_DNA"/>
</dbReference>
<dbReference type="InParanoid" id="A0A316YAM9"/>
<accession>A0A316YAM9</accession>
<proteinExistence type="predicted"/>
<protein>
    <submittedName>
        <fullName evidence="2">Uncharacterized protein</fullName>
    </submittedName>
</protein>
<reference evidence="2 3" key="1">
    <citation type="journal article" date="2018" name="Mol. Biol. Evol.">
        <title>Broad Genomic Sampling Reveals a Smut Pathogenic Ancestry of the Fungal Clade Ustilaginomycotina.</title>
        <authorList>
            <person name="Kijpornyongpan T."/>
            <person name="Mondo S.J."/>
            <person name="Barry K."/>
            <person name="Sandor L."/>
            <person name="Lee J."/>
            <person name="Lipzen A."/>
            <person name="Pangilinan J."/>
            <person name="LaButti K."/>
            <person name="Hainaut M."/>
            <person name="Henrissat B."/>
            <person name="Grigoriev I.V."/>
            <person name="Spatafora J.W."/>
            <person name="Aime M.C."/>
        </authorList>
    </citation>
    <scope>NUCLEOTIDE SEQUENCE [LARGE SCALE GENOMIC DNA]</scope>
    <source>
        <strain evidence="2 3">MCA 4198</strain>
    </source>
</reference>
<dbReference type="AlphaFoldDB" id="A0A316YAM9"/>
<organism evidence="2 3">
    <name type="scientific">Acaromyces ingoldii</name>
    <dbReference type="NCBI Taxonomy" id="215250"/>
    <lineage>
        <taxon>Eukaryota</taxon>
        <taxon>Fungi</taxon>
        <taxon>Dikarya</taxon>
        <taxon>Basidiomycota</taxon>
        <taxon>Ustilaginomycotina</taxon>
        <taxon>Exobasidiomycetes</taxon>
        <taxon>Exobasidiales</taxon>
        <taxon>Cryptobasidiaceae</taxon>
        <taxon>Acaromyces</taxon>
    </lineage>
</organism>
<feature type="transmembrane region" description="Helical" evidence="1">
    <location>
        <begin position="6"/>
        <end position="26"/>
    </location>
</feature>